<proteinExistence type="predicted"/>
<protein>
    <submittedName>
        <fullName evidence="1">Uncharacterized protein</fullName>
    </submittedName>
</protein>
<organism evidence="1 2">
    <name type="scientific">Stylophora pistillata</name>
    <name type="common">Smooth cauliflower coral</name>
    <dbReference type="NCBI Taxonomy" id="50429"/>
    <lineage>
        <taxon>Eukaryota</taxon>
        <taxon>Metazoa</taxon>
        <taxon>Cnidaria</taxon>
        <taxon>Anthozoa</taxon>
        <taxon>Hexacorallia</taxon>
        <taxon>Scleractinia</taxon>
        <taxon>Astrocoeniina</taxon>
        <taxon>Pocilloporidae</taxon>
        <taxon>Stylophora</taxon>
    </lineage>
</organism>
<evidence type="ECO:0000313" key="2">
    <source>
        <dbReference type="Proteomes" id="UP000225706"/>
    </source>
</evidence>
<sequence>MRLEEDLRPITLTSPLAKVLKGFTLEHLMSQVAEGLDSIRQIDHTCLDVYVPYKFTAGPGYAFKFRITHTYLQVFVSK</sequence>
<name>A0A2B4SDB3_STYPI</name>
<accession>A0A2B4SDB3</accession>
<dbReference type="AlphaFoldDB" id="A0A2B4SDB3"/>
<reference evidence="2" key="1">
    <citation type="journal article" date="2017" name="bioRxiv">
        <title>Comparative analysis of the genomes of Stylophora pistillata and Acropora digitifera provides evidence for extensive differences between species of corals.</title>
        <authorList>
            <person name="Voolstra C.R."/>
            <person name="Li Y."/>
            <person name="Liew Y.J."/>
            <person name="Baumgarten S."/>
            <person name="Zoccola D."/>
            <person name="Flot J.-F."/>
            <person name="Tambutte S."/>
            <person name="Allemand D."/>
            <person name="Aranda M."/>
        </authorList>
    </citation>
    <scope>NUCLEOTIDE SEQUENCE [LARGE SCALE GENOMIC DNA]</scope>
</reference>
<keyword evidence="2" id="KW-1185">Reference proteome</keyword>
<dbReference type="Proteomes" id="UP000225706">
    <property type="component" value="Unassembled WGS sequence"/>
</dbReference>
<comment type="caution">
    <text evidence="1">The sequence shown here is derived from an EMBL/GenBank/DDBJ whole genome shotgun (WGS) entry which is preliminary data.</text>
</comment>
<gene>
    <name evidence="1" type="ORF">AWC38_SpisGene8277</name>
</gene>
<dbReference type="EMBL" id="LSMT01000112">
    <property type="protein sequence ID" value="PFX27043.1"/>
    <property type="molecule type" value="Genomic_DNA"/>
</dbReference>
<evidence type="ECO:0000313" key="1">
    <source>
        <dbReference type="EMBL" id="PFX27043.1"/>
    </source>
</evidence>